<evidence type="ECO:0000256" key="2">
    <source>
        <dbReference type="ARBA" id="ARBA00023445"/>
    </source>
</evidence>
<dbReference type="EMBL" id="MU004235">
    <property type="protein sequence ID" value="KAF2669529.1"/>
    <property type="molecule type" value="Genomic_DNA"/>
</dbReference>
<dbReference type="PANTHER" id="PTHR10366:SF564">
    <property type="entry name" value="STEROL-4-ALPHA-CARBOXYLATE 3-DEHYDROGENASE, DECARBOXYLATING"/>
    <property type="match status" value="1"/>
</dbReference>
<dbReference type="AlphaFoldDB" id="A0A6A6UB91"/>
<feature type="domain" description="NAD-dependent epimerase/dehydratase" evidence="3">
    <location>
        <begin position="5"/>
        <end position="257"/>
    </location>
</feature>
<dbReference type="PANTHER" id="PTHR10366">
    <property type="entry name" value="NAD DEPENDENT EPIMERASE/DEHYDRATASE"/>
    <property type="match status" value="1"/>
</dbReference>
<sequence length="338" mass="37427">MTKTILISGASGFIGAHVLDAFLGAGYNVRAAVRSENSTKKVRKTHGKYGDALSFVIVPNIAVLGAFDEAVKDVDGVVHMASPFILNAKDYDKELFEPARNGTLSMLKAIKQFNPKVKRVVMTASFSCILDYNKGLRPGYNYTEADWNPMTIEEAHTTDPANAYSVSKTLAEHAAWDFVKNESPNFSITTICPPMVYGPLRHSVDSMDKLNTSSADIFRLFNGSEKTVPDTTFYCWTDPRDVAQAHLKAYESEEAANQRFIVCSGNYSYQKFVDIIRDKFPELRDSTPEGKANQPLPPVYTLDGSKAEKVLGIKYHTIEETVVDAVKSLKELEKSLAV</sequence>
<dbReference type="Gene3D" id="3.40.50.720">
    <property type="entry name" value="NAD(P)-binding Rossmann-like Domain"/>
    <property type="match status" value="1"/>
</dbReference>
<dbReference type="OrthoDB" id="2735536at2759"/>
<organism evidence="4 5">
    <name type="scientific">Microthyrium microscopicum</name>
    <dbReference type="NCBI Taxonomy" id="703497"/>
    <lineage>
        <taxon>Eukaryota</taxon>
        <taxon>Fungi</taxon>
        <taxon>Dikarya</taxon>
        <taxon>Ascomycota</taxon>
        <taxon>Pezizomycotina</taxon>
        <taxon>Dothideomycetes</taxon>
        <taxon>Dothideomycetes incertae sedis</taxon>
        <taxon>Microthyriales</taxon>
        <taxon>Microthyriaceae</taxon>
        <taxon>Microthyrium</taxon>
    </lineage>
</organism>
<keyword evidence="5" id="KW-1185">Reference proteome</keyword>
<proteinExistence type="inferred from homology"/>
<comment type="similarity">
    <text evidence="2">Belongs to the NAD(P)-dependent epimerase/dehydratase family. Dihydroflavonol-4-reductase subfamily.</text>
</comment>
<name>A0A6A6UB91_9PEZI</name>
<evidence type="ECO:0000256" key="1">
    <source>
        <dbReference type="ARBA" id="ARBA00023002"/>
    </source>
</evidence>
<dbReference type="SUPFAM" id="SSF51735">
    <property type="entry name" value="NAD(P)-binding Rossmann-fold domains"/>
    <property type="match status" value="1"/>
</dbReference>
<accession>A0A6A6UB91</accession>
<evidence type="ECO:0000259" key="3">
    <source>
        <dbReference type="Pfam" id="PF01370"/>
    </source>
</evidence>
<dbReference type="Proteomes" id="UP000799302">
    <property type="component" value="Unassembled WGS sequence"/>
</dbReference>
<dbReference type="FunFam" id="3.40.50.720:FF:000191">
    <property type="entry name" value="Methylglyoxal reductase (NADPH-dependent)"/>
    <property type="match status" value="1"/>
</dbReference>
<dbReference type="InterPro" id="IPR050425">
    <property type="entry name" value="NAD(P)_dehydrat-like"/>
</dbReference>
<dbReference type="CDD" id="cd05227">
    <property type="entry name" value="AR_SDR_e"/>
    <property type="match status" value="1"/>
</dbReference>
<evidence type="ECO:0000313" key="4">
    <source>
        <dbReference type="EMBL" id="KAF2669529.1"/>
    </source>
</evidence>
<dbReference type="InterPro" id="IPR001509">
    <property type="entry name" value="Epimerase_deHydtase"/>
</dbReference>
<dbReference type="InterPro" id="IPR036291">
    <property type="entry name" value="NAD(P)-bd_dom_sf"/>
</dbReference>
<dbReference type="Pfam" id="PF01370">
    <property type="entry name" value="Epimerase"/>
    <property type="match status" value="1"/>
</dbReference>
<reference evidence="4" key="1">
    <citation type="journal article" date="2020" name="Stud. Mycol.">
        <title>101 Dothideomycetes genomes: a test case for predicting lifestyles and emergence of pathogens.</title>
        <authorList>
            <person name="Haridas S."/>
            <person name="Albert R."/>
            <person name="Binder M."/>
            <person name="Bloem J."/>
            <person name="Labutti K."/>
            <person name="Salamov A."/>
            <person name="Andreopoulos B."/>
            <person name="Baker S."/>
            <person name="Barry K."/>
            <person name="Bills G."/>
            <person name="Bluhm B."/>
            <person name="Cannon C."/>
            <person name="Castanera R."/>
            <person name="Culley D."/>
            <person name="Daum C."/>
            <person name="Ezra D."/>
            <person name="Gonzalez J."/>
            <person name="Henrissat B."/>
            <person name="Kuo A."/>
            <person name="Liang C."/>
            <person name="Lipzen A."/>
            <person name="Lutzoni F."/>
            <person name="Magnuson J."/>
            <person name="Mondo S."/>
            <person name="Nolan M."/>
            <person name="Ohm R."/>
            <person name="Pangilinan J."/>
            <person name="Park H.-J."/>
            <person name="Ramirez L."/>
            <person name="Alfaro M."/>
            <person name="Sun H."/>
            <person name="Tritt A."/>
            <person name="Yoshinaga Y."/>
            <person name="Zwiers L.-H."/>
            <person name="Turgeon B."/>
            <person name="Goodwin S."/>
            <person name="Spatafora J."/>
            <person name="Crous P."/>
            <person name="Grigoriev I."/>
        </authorList>
    </citation>
    <scope>NUCLEOTIDE SEQUENCE</scope>
    <source>
        <strain evidence="4">CBS 115976</strain>
    </source>
</reference>
<dbReference type="GO" id="GO:0016616">
    <property type="term" value="F:oxidoreductase activity, acting on the CH-OH group of donors, NAD or NADP as acceptor"/>
    <property type="evidence" value="ECO:0007669"/>
    <property type="project" value="TreeGrafter"/>
</dbReference>
<evidence type="ECO:0000313" key="5">
    <source>
        <dbReference type="Proteomes" id="UP000799302"/>
    </source>
</evidence>
<gene>
    <name evidence="4" type="ORF">BT63DRAFT_263701</name>
</gene>
<keyword evidence="1" id="KW-0560">Oxidoreductase</keyword>
<protein>
    <submittedName>
        <fullName evidence="4">Putative cinnamoyl-CoA reductase</fullName>
    </submittedName>
</protein>